<accession>A0ABP0UPK7</accession>
<sequence>MSWSFAFGNLRLRFLFGGFVRFRRAELPSQREDGIVAGAPRRLGGDGETTTDDKRVWAKRMVPRASAYPWAGVSLGVGDSAK</sequence>
<reference evidence="1" key="1">
    <citation type="submission" date="2024-02" db="EMBL/GenBank/DDBJ databases">
        <authorList>
            <consortium name="ELIXIR-Norway"/>
            <consortium name="Elixir Norway"/>
        </authorList>
    </citation>
    <scope>NUCLEOTIDE SEQUENCE</scope>
</reference>
<organism evidence="1 2">
    <name type="scientific">Sphagnum troendelagicum</name>
    <dbReference type="NCBI Taxonomy" id="128251"/>
    <lineage>
        <taxon>Eukaryota</taxon>
        <taxon>Viridiplantae</taxon>
        <taxon>Streptophyta</taxon>
        <taxon>Embryophyta</taxon>
        <taxon>Bryophyta</taxon>
        <taxon>Sphagnophytina</taxon>
        <taxon>Sphagnopsida</taxon>
        <taxon>Sphagnales</taxon>
        <taxon>Sphagnaceae</taxon>
        <taxon>Sphagnum</taxon>
    </lineage>
</organism>
<name>A0ABP0UPK7_9BRYO</name>
<keyword evidence="2" id="KW-1185">Reference proteome</keyword>
<dbReference type="Proteomes" id="UP001497512">
    <property type="component" value="Chromosome 5"/>
</dbReference>
<dbReference type="EMBL" id="OZ019897">
    <property type="protein sequence ID" value="CAK9226876.1"/>
    <property type="molecule type" value="Genomic_DNA"/>
</dbReference>
<protein>
    <recommendedName>
        <fullName evidence="3">Secreted protein</fullName>
    </recommendedName>
</protein>
<gene>
    <name evidence="1" type="ORF">CSSPTR1EN2_LOCUS18458</name>
</gene>
<evidence type="ECO:0008006" key="3">
    <source>
        <dbReference type="Google" id="ProtNLM"/>
    </source>
</evidence>
<evidence type="ECO:0000313" key="2">
    <source>
        <dbReference type="Proteomes" id="UP001497512"/>
    </source>
</evidence>
<evidence type="ECO:0000313" key="1">
    <source>
        <dbReference type="EMBL" id="CAK9226876.1"/>
    </source>
</evidence>
<proteinExistence type="predicted"/>